<evidence type="ECO:0000313" key="1">
    <source>
        <dbReference type="EMBL" id="KAK7086133.1"/>
    </source>
</evidence>
<evidence type="ECO:0000313" key="2">
    <source>
        <dbReference type="Proteomes" id="UP001381693"/>
    </source>
</evidence>
<proteinExistence type="predicted"/>
<name>A0AAN8XQZ9_HALRR</name>
<reference evidence="1 2" key="1">
    <citation type="submission" date="2023-11" db="EMBL/GenBank/DDBJ databases">
        <title>Halocaridina rubra genome assembly.</title>
        <authorList>
            <person name="Smith C."/>
        </authorList>
    </citation>
    <scope>NUCLEOTIDE SEQUENCE [LARGE SCALE GENOMIC DNA]</scope>
    <source>
        <strain evidence="1">EP-1</strain>
        <tissue evidence="1">Whole</tissue>
    </source>
</reference>
<sequence length="61" mass="6646">MNLAHIEFRKLLLGLGVPSEVREGVAPLSPEIQDSGQDIPYSVVPPCGSLQFPFGIFFFSP</sequence>
<protein>
    <submittedName>
        <fullName evidence="1">Uncharacterized protein</fullName>
    </submittedName>
</protein>
<comment type="caution">
    <text evidence="1">The sequence shown here is derived from an EMBL/GenBank/DDBJ whole genome shotgun (WGS) entry which is preliminary data.</text>
</comment>
<accession>A0AAN8XQZ9</accession>
<keyword evidence="2" id="KW-1185">Reference proteome</keyword>
<dbReference type="Proteomes" id="UP001381693">
    <property type="component" value="Unassembled WGS sequence"/>
</dbReference>
<dbReference type="AlphaFoldDB" id="A0AAN8XQZ9"/>
<organism evidence="1 2">
    <name type="scientific">Halocaridina rubra</name>
    <name type="common">Hawaiian red shrimp</name>
    <dbReference type="NCBI Taxonomy" id="373956"/>
    <lineage>
        <taxon>Eukaryota</taxon>
        <taxon>Metazoa</taxon>
        <taxon>Ecdysozoa</taxon>
        <taxon>Arthropoda</taxon>
        <taxon>Crustacea</taxon>
        <taxon>Multicrustacea</taxon>
        <taxon>Malacostraca</taxon>
        <taxon>Eumalacostraca</taxon>
        <taxon>Eucarida</taxon>
        <taxon>Decapoda</taxon>
        <taxon>Pleocyemata</taxon>
        <taxon>Caridea</taxon>
        <taxon>Atyoidea</taxon>
        <taxon>Atyidae</taxon>
        <taxon>Halocaridina</taxon>
    </lineage>
</organism>
<dbReference type="EMBL" id="JAXCGZ010000350">
    <property type="protein sequence ID" value="KAK7086133.1"/>
    <property type="molecule type" value="Genomic_DNA"/>
</dbReference>
<gene>
    <name evidence="1" type="ORF">SK128_012982</name>
</gene>